<organism evidence="1">
    <name type="scientific">Strongyloides ratti</name>
    <name type="common">Parasitic roundworm</name>
    <dbReference type="NCBI Taxonomy" id="34506"/>
    <lineage>
        <taxon>Eukaryota</taxon>
        <taxon>Metazoa</taxon>
        <taxon>Ecdysozoa</taxon>
        <taxon>Nematoda</taxon>
        <taxon>Chromadorea</taxon>
        <taxon>Rhabditida</taxon>
        <taxon>Tylenchina</taxon>
        <taxon>Panagrolaimomorpha</taxon>
        <taxon>Strongyloidoidea</taxon>
        <taxon>Strongyloididae</taxon>
        <taxon>Strongyloides</taxon>
    </lineage>
</organism>
<dbReference type="EMBL" id="LN609409">
    <property type="protein sequence ID" value="CEF61477.1"/>
    <property type="molecule type" value="Genomic_DNA"/>
</dbReference>
<dbReference type="WormBase" id="SRAE_0000060100">
    <property type="protein sequence ID" value="SRP06857"/>
    <property type="gene ID" value="WBGene00256347"/>
</dbReference>
<reference evidence="3" key="3">
    <citation type="submission" date="2020-12" db="UniProtKB">
        <authorList>
            <consortium name="WormBaseParasite"/>
        </authorList>
    </citation>
    <scope>IDENTIFICATION</scope>
</reference>
<evidence type="ECO:0000313" key="1">
    <source>
        <dbReference type="EMBL" id="CEF61477.1"/>
    </source>
</evidence>
<keyword evidence="2" id="KW-1185">Reference proteome</keyword>
<dbReference type="OrthoDB" id="6078215at2759"/>
<dbReference type="CTD" id="36373845"/>
<dbReference type="GeneID" id="36373845"/>
<reference evidence="2" key="2">
    <citation type="submission" date="2014-09" db="EMBL/GenBank/DDBJ databases">
        <authorList>
            <person name="Martin A.A."/>
        </authorList>
    </citation>
    <scope>NUCLEOTIDE SEQUENCE</scope>
    <source>
        <strain evidence="2">ED321</strain>
    </source>
</reference>
<proteinExistence type="predicted"/>
<reference evidence="1" key="1">
    <citation type="submission" date="2014-09" db="EMBL/GenBank/DDBJ databases">
        <authorList>
            <person name="Aslett A.Martin."/>
        </authorList>
    </citation>
    <scope>NUCLEOTIDE SEQUENCE</scope>
    <source>
        <strain evidence="1">ED321 Heterogonic</strain>
    </source>
</reference>
<evidence type="ECO:0000313" key="3">
    <source>
        <dbReference type="WBParaSite" id="SRAE_0000060100.1"/>
    </source>
</evidence>
<dbReference type="WBParaSite" id="SRAE_0000060100.1">
    <property type="protein sequence ID" value="SRAE_0000060100.1"/>
    <property type="gene ID" value="WBGene00256347"/>
</dbReference>
<sequence>MQSDCPLRLTARHFPDIVPPTSLKKNALRKCIVCSRKKIRRESRYQCTECDVGLCVQPYEIEKMLQPAFDLKNFKSDAQYNAVLTIQKSDNVFLCLPPESGNTIMFLSSVIPEDREHVFSVRLKDVAKLAYYAIPESDKTKLYTLKKTIITKLDPPEKRLTSAQIKQKLSQIEPQDKEVGLKFMLRIEAAFEKFKELNDWTPTESEIYDLLINILEKTVVGRPKRKEARDMDG</sequence>
<protein>
    <submittedName>
        <fullName evidence="3">Tnp_zf-ribbon_2 domain-containing protein</fullName>
    </submittedName>
</protein>
<gene>
    <name evidence="1 3 4" type="ORF">SRAE_0000060100</name>
</gene>
<evidence type="ECO:0000313" key="4">
    <source>
        <dbReference type="WormBase" id="SRAE_0000060100"/>
    </source>
</evidence>
<dbReference type="AlphaFoldDB" id="A0A090L016"/>
<dbReference type="Proteomes" id="UP000035682">
    <property type="component" value="Unplaced"/>
</dbReference>
<accession>A0A090L016</accession>
<evidence type="ECO:0000313" key="2">
    <source>
        <dbReference type="Proteomes" id="UP000035682"/>
    </source>
</evidence>
<name>A0A090L016_STRRB</name>
<dbReference type="RefSeq" id="XP_024500686.1">
    <property type="nucleotide sequence ID" value="XM_024646512.1"/>
</dbReference>